<keyword evidence="4 6" id="KW-0560">Oxidoreductase</keyword>
<dbReference type="Pfam" id="PF00067">
    <property type="entry name" value="p450"/>
    <property type="match status" value="1"/>
</dbReference>
<keyword evidence="6" id="KW-0503">Monooxygenase</keyword>
<dbReference type="PROSITE" id="PS00086">
    <property type="entry name" value="CYTOCHROME_P450"/>
    <property type="match status" value="1"/>
</dbReference>
<dbReference type="Gene3D" id="1.10.630.10">
    <property type="entry name" value="Cytochrome P450"/>
    <property type="match status" value="1"/>
</dbReference>
<proteinExistence type="inferred from homology"/>
<dbReference type="InterPro" id="IPR036396">
    <property type="entry name" value="Cyt_P450_sf"/>
</dbReference>
<dbReference type="InterPro" id="IPR050121">
    <property type="entry name" value="Cytochrome_P450_monoxygenase"/>
</dbReference>
<dbReference type="InterPro" id="IPR002401">
    <property type="entry name" value="Cyt_P450_E_grp-I"/>
</dbReference>
<accession>A0ABN8QIN4</accession>
<dbReference type="PANTHER" id="PTHR24305">
    <property type="entry name" value="CYTOCHROME P450"/>
    <property type="match status" value="1"/>
</dbReference>
<protein>
    <recommendedName>
        <fullName evidence="9">Cytochrome P450</fullName>
    </recommendedName>
</protein>
<evidence type="ECO:0000256" key="2">
    <source>
        <dbReference type="ARBA" id="ARBA00010617"/>
    </source>
</evidence>
<keyword evidence="8" id="KW-1185">Reference proteome</keyword>
<evidence type="ECO:0000256" key="6">
    <source>
        <dbReference type="RuleBase" id="RU000461"/>
    </source>
</evidence>
<gene>
    <name evidence="7" type="ORF">PLOB_00007022</name>
</gene>
<organism evidence="7 8">
    <name type="scientific">Porites lobata</name>
    <dbReference type="NCBI Taxonomy" id="104759"/>
    <lineage>
        <taxon>Eukaryota</taxon>
        <taxon>Metazoa</taxon>
        <taxon>Cnidaria</taxon>
        <taxon>Anthozoa</taxon>
        <taxon>Hexacorallia</taxon>
        <taxon>Scleractinia</taxon>
        <taxon>Fungiina</taxon>
        <taxon>Poritidae</taxon>
        <taxon>Porites</taxon>
    </lineage>
</organism>
<dbReference type="InterPro" id="IPR017972">
    <property type="entry name" value="Cyt_P450_CS"/>
</dbReference>
<keyword evidence="6" id="KW-0349">Heme</keyword>
<dbReference type="PANTHER" id="PTHR24305:SF235">
    <property type="entry name" value="CYTOCHROME P450 MONOOXYGENASE APDB-RELATED"/>
    <property type="match status" value="1"/>
</dbReference>
<reference evidence="7 8" key="1">
    <citation type="submission" date="2022-05" db="EMBL/GenBank/DDBJ databases">
        <authorList>
            <consortium name="Genoscope - CEA"/>
            <person name="William W."/>
        </authorList>
    </citation>
    <scope>NUCLEOTIDE SEQUENCE [LARGE SCALE GENOMIC DNA]</scope>
</reference>
<evidence type="ECO:0000256" key="3">
    <source>
        <dbReference type="ARBA" id="ARBA00022723"/>
    </source>
</evidence>
<comment type="similarity">
    <text evidence="2 6">Belongs to the cytochrome P450 family.</text>
</comment>
<evidence type="ECO:0000256" key="4">
    <source>
        <dbReference type="ARBA" id="ARBA00023002"/>
    </source>
</evidence>
<dbReference type="PRINTS" id="PR00463">
    <property type="entry name" value="EP450I"/>
</dbReference>
<keyword evidence="5 6" id="KW-0408">Iron</keyword>
<evidence type="ECO:0000256" key="5">
    <source>
        <dbReference type="ARBA" id="ARBA00023004"/>
    </source>
</evidence>
<evidence type="ECO:0000256" key="1">
    <source>
        <dbReference type="ARBA" id="ARBA00001971"/>
    </source>
</evidence>
<comment type="cofactor">
    <cofactor evidence="1">
        <name>heme</name>
        <dbReference type="ChEBI" id="CHEBI:30413"/>
    </cofactor>
</comment>
<keyword evidence="3 6" id="KW-0479">Metal-binding</keyword>
<comment type="caution">
    <text evidence="7">The sequence shown here is derived from an EMBL/GenBank/DDBJ whole genome shotgun (WGS) entry which is preliminary data.</text>
</comment>
<evidence type="ECO:0000313" key="7">
    <source>
        <dbReference type="EMBL" id="CAH3164923.1"/>
    </source>
</evidence>
<sequence>MILGLAITALAFVVILISWIYKRFFEIYFWQNDSGEIVAGTSFRTFSPTLIAFKDERLKKFGMYLLRFLPGPPKLIITDPQIAVKFMAKQHKYERLKDFRLGSVFRQLFGHAAGTASGEVHKRIRSAFDPCYSTESVAQAVNMMEQECKQYLNQMVQDKQCFIRMADLIQLTFKILMKFTYGRDMTADELQELLDLRALVESLIGDTFSNPFVKFPLYKYMPTSTNSKLAQFEKRWMQFNKRFEERFAEGKLRDTSCVFYKLQQTLAKNPGTLSEDEFQETLEEASLANVDITCGAVAWLLFHVALHKDVQKNLTVEVKHSISRGLSEPLSLETLTKLDFLGKVVKESARKRPVMVISTPEYVTCPMVIGNFQSPPGVEVSVDNSAVNSNSEVWGDTETFNPRRFDDETPNMRKSLCRFGIGTRRCMGYRVADTFMKVLLVTLLENYSVALETDVRGDDDSVPVQNVGPFCFPCVDFKVQVAQKNVTS</sequence>
<name>A0ABN8QIN4_9CNID</name>
<dbReference type="InterPro" id="IPR001128">
    <property type="entry name" value="Cyt_P450"/>
</dbReference>
<evidence type="ECO:0000313" key="8">
    <source>
        <dbReference type="Proteomes" id="UP001159405"/>
    </source>
</evidence>
<dbReference type="SUPFAM" id="SSF48264">
    <property type="entry name" value="Cytochrome P450"/>
    <property type="match status" value="1"/>
</dbReference>
<evidence type="ECO:0008006" key="9">
    <source>
        <dbReference type="Google" id="ProtNLM"/>
    </source>
</evidence>
<dbReference type="EMBL" id="CALNXK010000131">
    <property type="protein sequence ID" value="CAH3164923.1"/>
    <property type="molecule type" value="Genomic_DNA"/>
</dbReference>
<dbReference type="Proteomes" id="UP001159405">
    <property type="component" value="Unassembled WGS sequence"/>
</dbReference>